<dbReference type="SMART" id="SM00014">
    <property type="entry name" value="acidPPc"/>
    <property type="match status" value="1"/>
</dbReference>
<feature type="transmembrane region" description="Helical" evidence="8">
    <location>
        <begin position="207"/>
        <end position="227"/>
    </location>
</feature>
<dbReference type="Gene3D" id="1.20.144.10">
    <property type="entry name" value="Phosphatidic acid phosphatase type 2/haloperoxidase"/>
    <property type="match status" value="1"/>
</dbReference>
<evidence type="ECO:0000256" key="2">
    <source>
        <dbReference type="ARBA" id="ARBA00022692"/>
    </source>
</evidence>
<evidence type="ECO:0000256" key="3">
    <source>
        <dbReference type="ARBA" id="ARBA00022801"/>
    </source>
</evidence>
<dbReference type="Pfam" id="PF01569">
    <property type="entry name" value="PAP2"/>
    <property type="match status" value="1"/>
</dbReference>
<accession>A0AAP0BLT9</accession>
<dbReference type="InterPro" id="IPR000326">
    <property type="entry name" value="PAP2/HPO"/>
</dbReference>
<comment type="caution">
    <text evidence="10">The sequence shown here is derived from an EMBL/GenBank/DDBJ whole genome shotgun (WGS) entry which is preliminary data.</text>
</comment>
<keyword evidence="4" id="KW-0256">Endoplasmic reticulum</keyword>
<comment type="similarity">
    <text evidence="7">Belongs to the type 2 lipid phosphate phosphatase family.</text>
</comment>
<evidence type="ECO:0000313" key="11">
    <source>
        <dbReference type="Proteomes" id="UP001418222"/>
    </source>
</evidence>
<evidence type="ECO:0000256" key="8">
    <source>
        <dbReference type="SAM" id="Phobius"/>
    </source>
</evidence>
<feature type="transmembrane region" description="Helical" evidence="8">
    <location>
        <begin position="234"/>
        <end position="257"/>
    </location>
</feature>
<evidence type="ECO:0000259" key="9">
    <source>
        <dbReference type="SMART" id="SM00014"/>
    </source>
</evidence>
<protein>
    <recommendedName>
        <fullName evidence="9">Phosphatidic acid phosphatase type 2/haloperoxidase domain-containing protein</fullName>
    </recommendedName>
</protein>
<keyword evidence="5 8" id="KW-1133">Transmembrane helix</keyword>
<organism evidence="10 11">
    <name type="scientific">Platanthera zijinensis</name>
    <dbReference type="NCBI Taxonomy" id="2320716"/>
    <lineage>
        <taxon>Eukaryota</taxon>
        <taxon>Viridiplantae</taxon>
        <taxon>Streptophyta</taxon>
        <taxon>Embryophyta</taxon>
        <taxon>Tracheophyta</taxon>
        <taxon>Spermatophyta</taxon>
        <taxon>Magnoliopsida</taxon>
        <taxon>Liliopsida</taxon>
        <taxon>Asparagales</taxon>
        <taxon>Orchidaceae</taxon>
        <taxon>Orchidoideae</taxon>
        <taxon>Orchideae</taxon>
        <taxon>Orchidinae</taxon>
        <taxon>Platanthera</taxon>
    </lineage>
</organism>
<feature type="transmembrane region" description="Helical" evidence="8">
    <location>
        <begin position="6"/>
        <end position="28"/>
    </location>
</feature>
<dbReference type="Proteomes" id="UP001418222">
    <property type="component" value="Unassembled WGS sequence"/>
</dbReference>
<evidence type="ECO:0000256" key="6">
    <source>
        <dbReference type="ARBA" id="ARBA00023136"/>
    </source>
</evidence>
<dbReference type="PANTHER" id="PTHR14969:SF28">
    <property type="entry name" value="DIHYDROSPHINGOSINE 1-PHOSPHATE PHOSPHATASE LCB3-RELATED"/>
    <property type="match status" value="1"/>
</dbReference>
<feature type="transmembrane region" description="Helical" evidence="8">
    <location>
        <begin position="181"/>
        <end position="201"/>
    </location>
</feature>
<evidence type="ECO:0000256" key="7">
    <source>
        <dbReference type="ARBA" id="ARBA00038324"/>
    </source>
</evidence>
<dbReference type="SUPFAM" id="SSF48317">
    <property type="entry name" value="Acid phosphatase/Vanadium-dependent haloperoxidase"/>
    <property type="match status" value="1"/>
</dbReference>
<name>A0AAP0BLT9_9ASPA</name>
<dbReference type="EMBL" id="JBBWWQ010000007">
    <property type="protein sequence ID" value="KAK8942775.1"/>
    <property type="molecule type" value="Genomic_DNA"/>
</dbReference>
<gene>
    <name evidence="10" type="ORF">KSP39_PZI009498</name>
</gene>
<evidence type="ECO:0000256" key="1">
    <source>
        <dbReference type="ARBA" id="ARBA00004477"/>
    </source>
</evidence>
<keyword evidence="6 8" id="KW-0472">Membrane</keyword>
<feature type="transmembrane region" description="Helical" evidence="8">
    <location>
        <begin position="308"/>
        <end position="326"/>
    </location>
</feature>
<sequence length="409" mass="45542">MELGAMVSSLFSTWQVGSLSCILIWLWASSKLNITHKLRSFVRPWVARRVLSDTHWTLLLQSKHCGFFDHFFSVLSCIVSIPFYTGFLPLLFWSGHSKLGRQMTLLIAFADYVGNSLKDLVSAPRPSCPPVRRVIVTADDEENAMEYGLPSSHVLNTVCLSGYLLHYYLSYSDQREDITQILVGLTAVFMLVILIGLGRIYLGMHSFIDVISGVCIGVIILVIWLAADSYVDDFIVYGQNVTFFWAVLSVLLCFAYPKPELLTPSFDYHSAFSGVALGIVAGIQQTYHHHHHEKAPRIFTPQLPLPTFIARVLVGIPTILAVKMCGKTIAKFLLPLICNSLGIAVTSTCYVPSLKGGSLSSKNKSKGFYSRCFIQKTCNIDTGIRFLQYAGLAWSVVDLVPSLFNHLKL</sequence>
<dbReference type="CDD" id="cd03388">
    <property type="entry name" value="PAP2_SPPase1"/>
    <property type="match status" value="1"/>
</dbReference>
<evidence type="ECO:0000313" key="10">
    <source>
        <dbReference type="EMBL" id="KAK8942775.1"/>
    </source>
</evidence>
<feature type="transmembrane region" description="Helical" evidence="8">
    <location>
        <begin position="332"/>
        <end position="354"/>
    </location>
</feature>
<comment type="subcellular location">
    <subcellularLocation>
        <location evidence="1">Endoplasmic reticulum membrane</location>
        <topology evidence="1">Multi-pass membrane protein</topology>
    </subcellularLocation>
</comment>
<keyword evidence="11" id="KW-1185">Reference proteome</keyword>
<dbReference type="AlphaFoldDB" id="A0AAP0BLT9"/>
<feature type="transmembrane region" description="Helical" evidence="8">
    <location>
        <begin position="71"/>
        <end position="93"/>
    </location>
</feature>
<dbReference type="GO" id="GO:0005789">
    <property type="term" value="C:endoplasmic reticulum membrane"/>
    <property type="evidence" value="ECO:0007669"/>
    <property type="project" value="UniProtKB-SubCell"/>
</dbReference>
<keyword evidence="3" id="KW-0378">Hydrolase</keyword>
<evidence type="ECO:0000256" key="5">
    <source>
        <dbReference type="ARBA" id="ARBA00022989"/>
    </source>
</evidence>
<feature type="domain" description="Phosphatidic acid phosphatase type 2/haloperoxidase" evidence="9">
    <location>
        <begin position="100"/>
        <end position="225"/>
    </location>
</feature>
<dbReference type="GO" id="GO:0042392">
    <property type="term" value="F:sphingosine-1-phosphate phosphatase activity"/>
    <property type="evidence" value="ECO:0007669"/>
    <property type="project" value="TreeGrafter"/>
</dbReference>
<reference evidence="10 11" key="1">
    <citation type="journal article" date="2022" name="Nat. Plants">
        <title>Genomes of leafy and leafless Platanthera orchids illuminate the evolution of mycoheterotrophy.</title>
        <authorList>
            <person name="Li M.H."/>
            <person name="Liu K.W."/>
            <person name="Li Z."/>
            <person name="Lu H.C."/>
            <person name="Ye Q.L."/>
            <person name="Zhang D."/>
            <person name="Wang J.Y."/>
            <person name="Li Y.F."/>
            <person name="Zhong Z.M."/>
            <person name="Liu X."/>
            <person name="Yu X."/>
            <person name="Liu D.K."/>
            <person name="Tu X.D."/>
            <person name="Liu B."/>
            <person name="Hao Y."/>
            <person name="Liao X.Y."/>
            <person name="Jiang Y.T."/>
            <person name="Sun W.H."/>
            <person name="Chen J."/>
            <person name="Chen Y.Q."/>
            <person name="Ai Y."/>
            <person name="Zhai J.W."/>
            <person name="Wu S.S."/>
            <person name="Zhou Z."/>
            <person name="Hsiao Y.Y."/>
            <person name="Wu W.L."/>
            <person name="Chen Y.Y."/>
            <person name="Lin Y.F."/>
            <person name="Hsu J.L."/>
            <person name="Li C.Y."/>
            <person name="Wang Z.W."/>
            <person name="Zhao X."/>
            <person name="Zhong W.Y."/>
            <person name="Ma X.K."/>
            <person name="Ma L."/>
            <person name="Huang J."/>
            <person name="Chen G.Z."/>
            <person name="Huang M.Z."/>
            <person name="Huang L."/>
            <person name="Peng D.H."/>
            <person name="Luo Y.B."/>
            <person name="Zou S.Q."/>
            <person name="Chen S.P."/>
            <person name="Lan S."/>
            <person name="Tsai W.C."/>
            <person name="Van de Peer Y."/>
            <person name="Liu Z.J."/>
        </authorList>
    </citation>
    <scope>NUCLEOTIDE SEQUENCE [LARGE SCALE GENOMIC DNA]</scope>
    <source>
        <strain evidence="10">Lor287</strain>
    </source>
</reference>
<keyword evidence="2 8" id="KW-0812">Transmembrane</keyword>
<proteinExistence type="inferred from homology"/>
<evidence type="ECO:0000256" key="4">
    <source>
        <dbReference type="ARBA" id="ARBA00022824"/>
    </source>
</evidence>
<dbReference type="InterPro" id="IPR036938">
    <property type="entry name" value="PAP2/HPO_sf"/>
</dbReference>
<dbReference type="PANTHER" id="PTHR14969">
    <property type="entry name" value="SPHINGOSINE-1-PHOSPHATE PHOSPHOHYDROLASE"/>
    <property type="match status" value="1"/>
</dbReference>